<keyword evidence="3 4" id="KW-0560">Oxidoreductase</keyword>
<dbReference type="EC" id="1.5.1.2" evidence="4 5"/>
<dbReference type="SUPFAM" id="SSF48179">
    <property type="entry name" value="6-phosphogluconate dehydrogenase C-terminal domain-like"/>
    <property type="match status" value="1"/>
</dbReference>
<evidence type="ECO:0000313" key="10">
    <source>
        <dbReference type="EMBL" id="GFZ80528.1"/>
    </source>
</evidence>
<keyword evidence="11" id="KW-1185">Reference proteome</keyword>
<dbReference type="PANTHER" id="PTHR11645:SF0">
    <property type="entry name" value="PYRROLINE-5-CARBOXYLATE REDUCTASE 3"/>
    <property type="match status" value="1"/>
</dbReference>
<comment type="function">
    <text evidence="4">Catalyzes the reduction of 1-pyrroline-5-carboxylate (PCA) to L-proline.</text>
</comment>
<evidence type="ECO:0000256" key="7">
    <source>
        <dbReference type="RuleBase" id="RU003903"/>
    </source>
</evidence>
<dbReference type="OrthoDB" id="9805754at2"/>
<dbReference type="SUPFAM" id="SSF51735">
    <property type="entry name" value="NAD(P)-binding Rossmann-fold domains"/>
    <property type="match status" value="1"/>
</dbReference>
<evidence type="ECO:0000256" key="4">
    <source>
        <dbReference type="HAMAP-Rule" id="MF_01925"/>
    </source>
</evidence>
<comment type="catalytic activity">
    <reaction evidence="4">
        <text>L-proline + NAD(+) = (S)-1-pyrroline-5-carboxylate + NADH + 2 H(+)</text>
        <dbReference type="Rhea" id="RHEA:14105"/>
        <dbReference type="ChEBI" id="CHEBI:15378"/>
        <dbReference type="ChEBI" id="CHEBI:17388"/>
        <dbReference type="ChEBI" id="CHEBI:57540"/>
        <dbReference type="ChEBI" id="CHEBI:57945"/>
        <dbReference type="ChEBI" id="CHEBI:60039"/>
        <dbReference type="EC" id="1.5.1.2"/>
    </reaction>
</comment>
<dbReference type="InterPro" id="IPR000304">
    <property type="entry name" value="Pyrroline-COOH_reductase"/>
</dbReference>
<name>A0A916VK76_9GAMM</name>
<dbReference type="AlphaFoldDB" id="A0A916VK76"/>
<keyword evidence="4" id="KW-0963">Cytoplasm</keyword>
<dbReference type="PANTHER" id="PTHR11645">
    <property type="entry name" value="PYRROLINE-5-CARBOXYLATE REDUCTASE"/>
    <property type="match status" value="1"/>
</dbReference>
<organism evidence="10 11">
    <name type="scientific">Pseudohongiella nitratireducens</name>
    <dbReference type="NCBI Taxonomy" id="1768907"/>
    <lineage>
        <taxon>Bacteria</taxon>
        <taxon>Pseudomonadati</taxon>
        <taxon>Pseudomonadota</taxon>
        <taxon>Gammaproteobacteria</taxon>
        <taxon>Pseudomonadales</taxon>
        <taxon>Pseudohongiellaceae</taxon>
        <taxon>Pseudohongiella</taxon>
    </lineage>
</organism>
<dbReference type="InterPro" id="IPR036291">
    <property type="entry name" value="NAD(P)-bd_dom_sf"/>
</dbReference>
<dbReference type="RefSeq" id="WP_068810169.1">
    <property type="nucleotide sequence ID" value="NZ_BMIY01000010.1"/>
</dbReference>
<reference evidence="10" key="1">
    <citation type="journal article" date="2014" name="Int. J. Syst. Evol. Microbiol.">
        <title>Complete genome sequence of Corynebacterium casei LMG S-19264T (=DSM 44701T), isolated from a smear-ripened cheese.</title>
        <authorList>
            <consortium name="US DOE Joint Genome Institute (JGI-PGF)"/>
            <person name="Walter F."/>
            <person name="Albersmeier A."/>
            <person name="Kalinowski J."/>
            <person name="Ruckert C."/>
        </authorList>
    </citation>
    <scope>NUCLEOTIDE SEQUENCE</scope>
    <source>
        <strain evidence="10">CGMCC 1.15425</strain>
    </source>
</reference>
<feature type="domain" description="Pyrroline-5-carboxylate reductase catalytic N-terminal" evidence="8">
    <location>
        <begin position="6"/>
        <end position="98"/>
    </location>
</feature>
<comment type="catalytic activity">
    <reaction evidence="4 7">
        <text>L-proline + NADP(+) = (S)-1-pyrroline-5-carboxylate + NADPH + 2 H(+)</text>
        <dbReference type="Rhea" id="RHEA:14109"/>
        <dbReference type="ChEBI" id="CHEBI:15378"/>
        <dbReference type="ChEBI" id="CHEBI:17388"/>
        <dbReference type="ChEBI" id="CHEBI:57783"/>
        <dbReference type="ChEBI" id="CHEBI:58349"/>
        <dbReference type="ChEBI" id="CHEBI:60039"/>
        <dbReference type="EC" id="1.5.1.2"/>
    </reaction>
</comment>
<keyword evidence="2 4" id="KW-0521">NADP</keyword>
<evidence type="ECO:0000256" key="1">
    <source>
        <dbReference type="ARBA" id="ARBA00005525"/>
    </source>
</evidence>
<comment type="pathway">
    <text evidence="4 7">Amino-acid biosynthesis; L-proline biosynthesis; L-proline from L-glutamate 5-semialdehyde: step 1/1.</text>
</comment>
<dbReference type="NCBIfam" id="TIGR00112">
    <property type="entry name" value="proC"/>
    <property type="match status" value="1"/>
</dbReference>
<dbReference type="Gene3D" id="3.40.50.720">
    <property type="entry name" value="NAD(P)-binding Rossmann-like Domain"/>
    <property type="match status" value="1"/>
</dbReference>
<dbReference type="InterPro" id="IPR029036">
    <property type="entry name" value="P5CR_dimer"/>
</dbReference>
<dbReference type="Gene3D" id="1.10.3730.10">
    <property type="entry name" value="ProC C-terminal domain-like"/>
    <property type="match status" value="1"/>
</dbReference>
<comment type="subcellular location">
    <subcellularLocation>
        <location evidence="4">Cytoplasm</location>
    </subcellularLocation>
</comment>
<dbReference type="FunFam" id="1.10.3730.10:FF:000001">
    <property type="entry name" value="Pyrroline-5-carboxylate reductase"/>
    <property type="match status" value="1"/>
</dbReference>
<evidence type="ECO:0000256" key="3">
    <source>
        <dbReference type="ARBA" id="ARBA00023002"/>
    </source>
</evidence>
<feature type="binding site" evidence="6">
    <location>
        <begin position="9"/>
        <end position="14"/>
    </location>
    <ligand>
        <name>NADP(+)</name>
        <dbReference type="ChEBI" id="CHEBI:58349"/>
    </ligand>
</feature>
<proteinExistence type="inferred from homology"/>
<dbReference type="InterPro" id="IPR028939">
    <property type="entry name" value="P5C_Rdtase_cat_N"/>
</dbReference>
<evidence type="ECO:0000256" key="5">
    <source>
        <dbReference type="NCBIfam" id="TIGR00112"/>
    </source>
</evidence>
<keyword evidence="4 7" id="KW-0028">Amino-acid biosynthesis</keyword>
<dbReference type="Proteomes" id="UP000627715">
    <property type="component" value="Unassembled WGS sequence"/>
</dbReference>
<dbReference type="PROSITE" id="PS00521">
    <property type="entry name" value="P5CR"/>
    <property type="match status" value="1"/>
</dbReference>
<feature type="binding site" evidence="6">
    <location>
        <begin position="69"/>
        <end position="72"/>
    </location>
    <ligand>
        <name>NADP(+)</name>
        <dbReference type="ChEBI" id="CHEBI:58349"/>
    </ligand>
</feature>
<dbReference type="GO" id="GO:0004735">
    <property type="term" value="F:pyrroline-5-carboxylate reductase activity"/>
    <property type="evidence" value="ECO:0007669"/>
    <property type="project" value="UniProtKB-UniRule"/>
</dbReference>
<dbReference type="InterPro" id="IPR008927">
    <property type="entry name" value="6-PGluconate_DH-like_C_sf"/>
</dbReference>
<dbReference type="PIRSF" id="PIRSF000193">
    <property type="entry name" value="Pyrrol-5-carb_rd"/>
    <property type="match status" value="1"/>
</dbReference>
<evidence type="ECO:0000313" key="11">
    <source>
        <dbReference type="Proteomes" id="UP000627715"/>
    </source>
</evidence>
<evidence type="ECO:0000256" key="2">
    <source>
        <dbReference type="ARBA" id="ARBA00022857"/>
    </source>
</evidence>
<reference evidence="10" key="2">
    <citation type="submission" date="2020-09" db="EMBL/GenBank/DDBJ databases">
        <authorList>
            <person name="Sun Q."/>
            <person name="Zhou Y."/>
        </authorList>
    </citation>
    <scope>NUCLEOTIDE SEQUENCE</scope>
    <source>
        <strain evidence="10">CGMCC 1.15425</strain>
    </source>
</reference>
<comment type="caution">
    <text evidence="10">The sequence shown here is derived from an EMBL/GenBank/DDBJ whole genome shotgun (WGS) entry which is preliminary data.</text>
</comment>
<keyword evidence="4 7" id="KW-0641">Proline biosynthesis</keyword>
<dbReference type="GO" id="GO:0005737">
    <property type="term" value="C:cytoplasm"/>
    <property type="evidence" value="ECO:0007669"/>
    <property type="project" value="UniProtKB-SubCell"/>
</dbReference>
<feature type="domain" description="Pyrroline-5-carboxylate reductase dimerisation" evidence="9">
    <location>
        <begin position="162"/>
        <end position="266"/>
    </location>
</feature>
<accession>A0A916VK76</accession>
<evidence type="ECO:0000256" key="6">
    <source>
        <dbReference type="PIRSR" id="PIRSR000193-1"/>
    </source>
</evidence>
<protein>
    <recommendedName>
        <fullName evidence="4 5">Pyrroline-5-carboxylate reductase</fullName>
        <shortName evidence="4">P5C reductase</shortName>
        <shortName evidence="4">P5CR</shortName>
        <ecNumber evidence="4 5">1.5.1.2</ecNumber>
    </recommendedName>
    <alternativeName>
        <fullName evidence="4">PCA reductase</fullName>
    </alternativeName>
</protein>
<dbReference type="InterPro" id="IPR053790">
    <property type="entry name" value="P5CR-like_CS"/>
</dbReference>
<sequence>MNNSQISFIGAGNMATSLIHGLLAKDVPANNIHATDIDTAKLAQLSSDTGIQTGSLADVAAAADVVVLAVKPQVMESACESLKPLLKSGSVVISIAAGVTLASLARWLGDNQALVRCMPNTPSLVGCGATALVANAECSEQQKALSGQILEAVGIACWLQQENDIDTVTALSGSGPAYYFLMMEAMEAAAIKMGLDADISRQLAIQTAQGAGKLAASSDVPPAELRRRVTSPGGTTEQALLSFDRDNFTEIVEAAMKAAQQRAAELAGND</sequence>
<dbReference type="HAMAP" id="MF_01925">
    <property type="entry name" value="P5C_reductase"/>
    <property type="match status" value="1"/>
</dbReference>
<evidence type="ECO:0000259" key="8">
    <source>
        <dbReference type="Pfam" id="PF03807"/>
    </source>
</evidence>
<dbReference type="EMBL" id="BMIY01000010">
    <property type="protein sequence ID" value="GFZ80528.1"/>
    <property type="molecule type" value="Genomic_DNA"/>
</dbReference>
<evidence type="ECO:0000259" key="9">
    <source>
        <dbReference type="Pfam" id="PF14748"/>
    </source>
</evidence>
<dbReference type="Pfam" id="PF14748">
    <property type="entry name" value="P5CR_dimer"/>
    <property type="match status" value="1"/>
</dbReference>
<gene>
    <name evidence="4 10" type="primary">proC</name>
    <name evidence="10" type="ORF">GCM10011403_24790</name>
</gene>
<comment type="similarity">
    <text evidence="1 4 7">Belongs to the pyrroline-5-carboxylate reductase family.</text>
</comment>
<dbReference type="GO" id="GO:0055129">
    <property type="term" value="P:L-proline biosynthetic process"/>
    <property type="evidence" value="ECO:0007669"/>
    <property type="project" value="UniProtKB-UniRule"/>
</dbReference>
<dbReference type="Pfam" id="PF03807">
    <property type="entry name" value="F420_oxidored"/>
    <property type="match status" value="1"/>
</dbReference>